<comment type="similarity">
    <text evidence="1">Belongs to the thioredoxin family. DsbA subfamily.</text>
</comment>
<keyword evidence="6" id="KW-0812">Transmembrane</keyword>
<proteinExistence type="inferred from homology"/>
<evidence type="ECO:0000256" key="2">
    <source>
        <dbReference type="ARBA" id="ARBA00022729"/>
    </source>
</evidence>
<sequence>MAEEVKGKKLMAEAEKRSSENILYLVPVSILLAGFLIAGAVYMGGKKNGTSGAAKSERADVGGSTAPEVAGAETVTAVGLAESLGLDIDKFSACLSDEEIAKEIDADIADGQVLAAGETDPTQQEPLVSGTPTIFINGCRLVGTQPFSEFKKVIDEELSIEGGAAEPAGTQRFDISVDDDPSWGPEDAPITIIEFSEYQCPYCKSYVDEAYSQIKKGYAGKIRYVFRDFPLPFHNNALRAAVIANCAGEQGKYFEMHDLLFANQEKWSATTGF</sequence>
<evidence type="ECO:0000256" key="1">
    <source>
        <dbReference type="ARBA" id="ARBA00005791"/>
    </source>
</evidence>
<keyword evidence="6" id="KW-0472">Membrane</keyword>
<evidence type="ECO:0000313" key="8">
    <source>
        <dbReference type="EMBL" id="PIZ42759.1"/>
    </source>
</evidence>
<dbReference type="InterPro" id="IPR012336">
    <property type="entry name" value="Thioredoxin-like_fold"/>
</dbReference>
<dbReference type="Gene3D" id="3.40.30.10">
    <property type="entry name" value="Glutaredoxin"/>
    <property type="match status" value="2"/>
</dbReference>
<dbReference type="SUPFAM" id="SSF52833">
    <property type="entry name" value="Thioredoxin-like"/>
    <property type="match status" value="2"/>
</dbReference>
<gene>
    <name evidence="8" type="ORF">COY33_02650</name>
</gene>
<evidence type="ECO:0000256" key="6">
    <source>
        <dbReference type="SAM" id="Phobius"/>
    </source>
</evidence>
<evidence type="ECO:0000256" key="4">
    <source>
        <dbReference type="ARBA" id="ARBA00023157"/>
    </source>
</evidence>
<keyword evidence="4" id="KW-1015">Disulfide bond</keyword>
<dbReference type="EMBL" id="PFNK01000072">
    <property type="protein sequence ID" value="PIZ42759.1"/>
    <property type="molecule type" value="Genomic_DNA"/>
</dbReference>
<keyword evidence="6" id="KW-1133">Transmembrane helix</keyword>
<protein>
    <recommendedName>
        <fullName evidence="7">Thioredoxin-like fold domain-containing protein</fullName>
    </recommendedName>
</protein>
<reference evidence="9" key="1">
    <citation type="submission" date="2017-09" db="EMBL/GenBank/DDBJ databases">
        <title>Depth-based differentiation of microbial function through sediment-hosted aquifers and enrichment of novel symbionts in the deep terrestrial subsurface.</title>
        <authorList>
            <person name="Probst A.J."/>
            <person name="Ladd B."/>
            <person name="Jarett J.K."/>
            <person name="Geller-Mcgrath D.E."/>
            <person name="Sieber C.M.K."/>
            <person name="Emerson J.B."/>
            <person name="Anantharaman K."/>
            <person name="Thomas B.C."/>
            <person name="Malmstrom R."/>
            <person name="Stieglmeier M."/>
            <person name="Klingl A."/>
            <person name="Woyke T."/>
            <person name="Ryan C.M."/>
            <person name="Banfield J.F."/>
        </authorList>
    </citation>
    <scope>NUCLEOTIDE SEQUENCE [LARGE SCALE GENOMIC DNA]</scope>
</reference>
<dbReference type="Proteomes" id="UP000229915">
    <property type="component" value="Unassembled WGS sequence"/>
</dbReference>
<keyword evidence="5" id="KW-0676">Redox-active center</keyword>
<evidence type="ECO:0000256" key="3">
    <source>
        <dbReference type="ARBA" id="ARBA00023002"/>
    </source>
</evidence>
<comment type="caution">
    <text evidence="8">The sequence shown here is derived from an EMBL/GenBank/DDBJ whole genome shotgun (WGS) entry which is preliminary data.</text>
</comment>
<feature type="transmembrane region" description="Helical" evidence="6">
    <location>
        <begin position="21"/>
        <end position="43"/>
    </location>
</feature>
<keyword evidence="3" id="KW-0560">Oxidoreductase</keyword>
<dbReference type="PANTHER" id="PTHR13887">
    <property type="entry name" value="GLUTATHIONE S-TRANSFERASE KAPPA"/>
    <property type="match status" value="1"/>
</dbReference>
<organism evidence="8 9">
    <name type="scientific">candidate division WWE3 bacterium CG_4_10_14_0_2_um_filter_42_7</name>
    <dbReference type="NCBI Taxonomy" id="1975073"/>
    <lineage>
        <taxon>Bacteria</taxon>
        <taxon>Katanobacteria</taxon>
    </lineage>
</organism>
<dbReference type="InterPro" id="IPR036249">
    <property type="entry name" value="Thioredoxin-like_sf"/>
</dbReference>
<dbReference type="PANTHER" id="PTHR13887:SF14">
    <property type="entry name" value="DISULFIDE BOND FORMATION PROTEIN D"/>
    <property type="match status" value="1"/>
</dbReference>
<keyword evidence="2" id="KW-0732">Signal</keyword>
<name>A0A2M7TCS0_UNCKA</name>
<evidence type="ECO:0000256" key="5">
    <source>
        <dbReference type="ARBA" id="ARBA00023284"/>
    </source>
</evidence>
<dbReference type="GO" id="GO:0016491">
    <property type="term" value="F:oxidoreductase activity"/>
    <property type="evidence" value="ECO:0007669"/>
    <property type="project" value="UniProtKB-KW"/>
</dbReference>
<evidence type="ECO:0000313" key="9">
    <source>
        <dbReference type="Proteomes" id="UP000229915"/>
    </source>
</evidence>
<feature type="domain" description="Thioredoxin-like fold" evidence="7">
    <location>
        <begin position="179"/>
        <end position="270"/>
    </location>
</feature>
<dbReference type="Pfam" id="PF13462">
    <property type="entry name" value="Thioredoxin_4"/>
    <property type="match status" value="1"/>
</dbReference>
<dbReference type="AlphaFoldDB" id="A0A2M7TCS0"/>
<accession>A0A2M7TCS0</accession>
<evidence type="ECO:0000259" key="7">
    <source>
        <dbReference type="Pfam" id="PF13462"/>
    </source>
</evidence>